<sequence length="234" mass="26140">MNRRENLKLLFAGSLGTGLVLTACSPEEKLADLSPKIGGTPGGRVPEEVERDNSLLSGRFLTDLEMEQVKILVDIVIPKDDVSPGASEAKVPDYIEFMLKDQPGNQTAFRGGLMWLNLEAYERFSKSFIEISPSQRMELIEEIAWPDKAKTEMGTGVRFFNLLRNMTVSGFYTSEIGFKDIGYAGNIPNVWEGVPQDVMDQYGLSLDEKYQSVYLKSEDRGTIPDWDDQGNLIA</sequence>
<gene>
    <name evidence="1" type="ORF">SAMN03080617_00432</name>
</gene>
<dbReference type="STRING" id="279824.SAMN03080617_00432"/>
<reference evidence="2" key="1">
    <citation type="submission" date="2016-10" db="EMBL/GenBank/DDBJ databases">
        <authorList>
            <person name="Varghese N."/>
            <person name="Submissions S."/>
        </authorList>
    </citation>
    <scope>NUCLEOTIDE SEQUENCE [LARGE SCALE GENOMIC DNA]</scope>
    <source>
        <strain evidence="2">DSM 22703</strain>
    </source>
</reference>
<dbReference type="InterPro" id="IPR027056">
    <property type="entry name" value="Gluconate_2DH_su3"/>
</dbReference>
<keyword evidence="2" id="KW-1185">Reference proteome</keyword>
<dbReference type="RefSeq" id="WP_092728313.1">
    <property type="nucleotide sequence ID" value="NZ_FMXE01000003.1"/>
</dbReference>
<protein>
    <submittedName>
        <fullName evidence="1">Gluconate 2-dehydrogenase subunit 3</fullName>
    </submittedName>
</protein>
<name>A0A1G5VC79_9BACT</name>
<accession>A0A1G5VC79</accession>
<dbReference type="Pfam" id="PF13618">
    <property type="entry name" value="Gluconate_2-dh3"/>
    <property type="match status" value="1"/>
</dbReference>
<proteinExistence type="predicted"/>
<evidence type="ECO:0000313" key="2">
    <source>
        <dbReference type="Proteomes" id="UP000198756"/>
    </source>
</evidence>
<dbReference type="EMBL" id="FMXE01000003">
    <property type="protein sequence ID" value="SDA43430.1"/>
    <property type="molecule type" value="Genomic_DNA"/>
</dbReference>
<dbReference type="AlphaFoldDB" id="A0A1G5VC79"/>
<dbReference type="OrthoDB" id="129242at2"/>
<dbReference type="Proteomes" id="UP000198756">
    <property type="component" value="Unassembled WGS sequence"/>
</dbReference>
<dbReference type="PROSITE" id="PS51257">
    <property type="entry name" value="PROKAR_LIPOPROTEIN"/>
    <property type="match status" value="1"/>
</dbReference>
<organism evidence="1 2">
    <name type="scientific">Algoriphagus alkaliphilus</name>
    <dbReference type="NCBI Taxonomy" id="279824"/>
    <lineage>
        <taxon>Bacteria</taxon>
        <taxon>Pseudomonadati</taxon>
        <taxon>Bacteroidota</taxon>
        <taxon>Cytophagia</taxon>
        <taxon>Cytophagales</taxon>
        <taxon>Cyclobacteriaceae</taxon>
        <taxon>Algoriphagus</taxon>
    </lineage>
</organism>
<evidence type="ECO:0000313" key="1">
    <source>
        <dbReference type="EMBL" id="SDA43430.1"/>
    </source>
</evidence>